<dbReference type="Pfam" id="PF02878">
    <property type="entry name" value="PGM_PMM_I"/>
    <property type="match status" value="1"/>
</dbReference>
<dbReference type="Gene3D" id="3.30.310.50">
    <property type="entry name" value="Alpha-D-phosphohexomutase, C-terminal domain"/>
    <property type="match status" value="1"/>
</dbReference>
<reference evidence="9" key="1">
    <citation type="submission" date="2019-03" db="EMBL/GenBank/DDBJ databases">
        <authorList>
            <person name="Warren W.C."/>
            <person name="Johnson G.S."/>
        </authorList>
    </citation>
    <scope>NUCLEOTIDE SEQUENCE [LARGE SCALE GENOMIC DNA]</scope>
    <source>
        <strain evidence="9">Basenji</strain>
    </source>
</reference>
<dbReference type="GO" id="GO:0005975">
    <property type="term" value="P:carbohydrate metabolic process"/>
    <property type="evidence" value="ECO:0007669"/>
    <property type="project" value="InterPro"/>
</dbReference>
<evidence type="ECO:0000313" key="10">
    <source>
        <dbReference type="Proteomes" id="UP000694429"/>
    </source>
</evidence>
<evidence type="ECO:0000256" key="1">
    <source>
        <dbReference type="ARBA" id="ARBA00004496"/>
    </source>
</evidence>
<evidence type="ECO:0000256" key="2">
    <source>
        <dbReference type="ARBA" id="ARBA00010231"/>
    </source>
</evidence>
<dbReference type="GO" id="GO:0000287">
    <property type="term" value="F:magnesium ion binding"/>
    <property type="evidence" value="ECO:0007669"/>
    <property type="project" value="InterPro"/>
</dbReference>
<sequence length="656" mass="72495">MEGSPIPVLTVPTVPYEDQRPAGGGGLRRPTGLFEGQRNYLPNFIQSVLSSIDLRDRQGCTMVVGSDGRYFSRTATEIVVQMAAANGIGRLIIGQNGILSTPAVSCIIRKIKAAGGIILTASHCPGGPGGEFGVKFNVANGGPAPDVVSDKIYQISKTIEEYAICPDLRIDLSRLGRQEFDLENKFKPFRVEIVDPVDIYLNLLRTIFDFNAIKSLLTGPGQLKIRVDAMHGVMGPYVRKVLCDELGAPANSAINCVPLEDFGGQHPDPNLTYATTLLEAMKGGEYGFGAAFDADGDRYMILGRNGFFVSPSDSLAIIAANLPCIPYFRQMGVRGFGRSMPTSMALDRVAKSMKVPVYETPAGWRFFSNLMDSGRCSLCGEESFGTGSDHLREKDGLWAVLVWLSILAARKQSVEEIVRDHWAKFGRHYYCRFDYEGLEPKTTYYIMRDLEALVTDKSFIGQQFAVGNHVYSVAKTDCFEYVDPVDGTVTKKQGLRIIFSDASRLIFRLSSSSGMRATIRLYAESYERDPSGHDQEPQVSSALCVLSLLENLGSSCELVVKFWKVSSVLIDPAEGQACSNSRQIVFIHSLQCLEQKSSALDSLMSVDQHFPNDFPFLMVLQFVNRGDIKKKHLVQIKKFLVRAKLVQFLRALTLRL</sequence>
<dbReference type="FunFam" id="3.40.120.10:FF:000007">
    <property type="entry name" value="Phosphoglucomutase 5"/>
    <property type="match status" value="1"/>
</dbReference>
<dbReference type="Gene3D" id="3.40.120.10">
    <property type="entry name" value="Alpha-D-Glucose-1,6-Bisphosphate, subunit A, domain 3"/>
    <property type="match status" value="3"/>
</dbReference>
<dbReference type="GO" id="GO:0005737">
    <property type="term" value="C:cytoplasm"/>
    <property type="evidence" value="ECO:0007669"/>
    <property type="project" value="UniProtKB-SubCell"/>
</dbReference>
<dbReference type="InterPro" id="IPR036900">
    <property type="entry name" value="A-D-PHexomutase_C_sf"/>
</dbReference>
<evidence type="ECO:0000313" key="9">
    <source>
        <dbReference type="Ensembl" id="ENSCAFP00030023431.1"/>
    </source>
</evidence>
<dbReference type="Proteomes" id="UP000694429">
    <property type="component" value="Chromosome 1"/>
</dbReference>
<gene>
    <name evidence="9" type="primary">PGM5</name>
</gene>
<feature type="domain" description="Alpha-D-phosphohexomutase alpha/beta/alpha" evidence="6">
    <location>
        <begin position="23"/>
        <end position="162"/>
    </location>
</feature>
<dbReference type="NCBIfam" id="NF005737">
    <property type="entry name" value="PRK07564.1-1"/>
    <property type="match status" value="1"/>
</dbReference>
<comment type="subcellular location">
    <subcellularLocation>
        <location evidence="1">Cytoplasm</location>
    </subcellularLocation>
</comment>
<dbReference type="SUPFAM" id="SSF55957">
    <property type="entry name" value="Phosphoglucomutase, C-terminal domain"/>
    <property type="match status" value="1"/>
</dbReference>
<feature type="region of interest" description="Disordered" evidence="5">
    <location>
        <begin position="1"/>
        <end position="25"/>
    </location>
</feature>
<dbReference type="InterPro" id="IPR005846">
    <property type="entry name" value="A-D-PHexomutase_a/b/a-III"/>
</dbReference>
<proteinExistence type="inferred from homology"/>
<dbReference type="PANTHER" id="PTHR22573:SF27">
    <property type="entry name" value="PHOSPHOGLUCOMUTASE-LIKE PROTEIN 5"/>
    <property type="match status" value="1"/>
</dbReference>
<dbReference type="FunFam" id="3.30.310.50:FF:000002">
    <property type="entry name" value="Phosphoglucomutase 5"/>
    <property type="match status" value="1"/>
</dbReference>
<dbReference type="InterPro" id="IPR045244">
    <property type="entry name" value="PGM"/>
</dbReference>
<organism evidence="9 10">
    <name type="scientific">Canis lupus familiaris</name>
    <name type="common">Dog</name>
    <name type="synonym">Canis familiaris</name>
    <dbReference type="NCBI Taxonomy" id="9615"/>
    <lineage>
        <taxon>Eukaryota</taxon>
        <taxon>Metazoa</taxon>
        <taxon>Chordata</taxon>
        <taxon>Craniata</taxon>
        <taxon>Vertebrata</taxon>
        <taxon>Euteleostomi</taxon>
        <taxon>Mammalia</taxon>
        <taxon>Eutheria</taxon>
        <taxon>Laurasiatheria</taxon>
        <taxon>Carnivora</taxon>
        <taxon>Caniformia</taxon>
        <taxon>Canidae</taxon>
        <taxon>Canis</taxon>
    </lineage>
</organism>
<dbReference type="InterPro" id="IPR016055">
    <property type="entry name" value="A-D-PHexomutase_a/b/a-I/II/III"/>
</dbReference>
<dbReference type="InterPro" id="IPR005841">
    <property type="entry name" value="Alpha-D-phosphohexomutase_SF"/>
</dbReference>
<evidence type="ECO:0000256" key="5">
    <source>
        <dbReference type="SAM" id="MobiDB-lite"/>
    </source>
</evidence>
<evidence type="ECO:0000259" key="8">
    <source>
        <dbReference type="Pfam" id="PF02880"/>
    </source>
</evidence>
<feature type="domain" description="Alpha-D-phosphohexomutase alpha/beta/alpha" evidence="7">
    <location>
        <begin position="200"/>
        <end position="303"/>
    </location>
</feature>
<evidence type="ECO:0000256" key="3">
    <source>
        <dbReference type="ARBA" id="ARBA00022490"/>
    </source>
</evidence>
<dbReference type="Pfam" id="PF02879">
    <property type="entry name" value="PGM_PMM_II"/>
    <property type="match status" value="1"/>
</dbReference>
<accession>A0A8C0RK74</accession>
<feature type="domain" description="Alpha-D-phosphohexomutase alpha/beta/alpha" evidence="8">
    <location>
        <begin position="332"/>
        <end position="425"/>
    </location>
</feature>
<reference evidence="9" key="2">
    <citation type="submission" date="2025-08" db="UniProtKB">
        <authorList>
            <consortium name="Ensembl"/>
        </authorList>
    </citation>
    <scope>IDENTIFICATION</scope>
</reference>
<dbReference type="Pfam" id="PF24947">
    <property type="entry name" value="PGM1_C_vert_fung"/>
    <property type="match status" value="1"/>
</dbReference>
<dbReference type="AlphaFoldDB" id="A0A8C0RK74"/>
<evidence type="ECO:0000259" key="6">
    <source>
        <dbReference type="Pfam" id="PF02878"/>
    </source>
</evidence>
<evidence type="ECO:0000259" key="7">
    <source>
        <dbReference type="Pfam" id="PF02879"/>
    </source>
</evidence>
<dbReference type="FunFam" id="3.40.120.10:FF:000004">
    <property type="entry name" value="Phosphoglucomutase 5"/>
    <property type="match status" value="1"/>
</dbReference>
<protein>
    <submittedName>
        <fullName evidence="9">Phosphoglucomutase 5</fullName>
    </submittedName>
</protein>
<dbReference type="Pfam" id="PF02880">
    <property type="entry name" value="PGM_PMM_III"/>
    <property type="match status" value="1"/>
</dbReference>
<dbReference type="GO" id="GO:0004614">
    <property type="term" value="F:phosphoglucomutase activity"/>
    <property type="evidence" value="ECO:0007669"/>
    <property type="project" value="InterPro"/>
</dbReference>
<dbReference type="Ensembl" id="ENSCAFT00030026847.1">
    <property type="protein sequence ID" value="ENSCAFP00030023431.1"/>
    <property type="gene ID" value="ENSCAFG00030014503.1"/>
</dbReference>
<comment type="similarity">
    <text evidence="2">Belongs to the phosphohexose mutase family.</text>
</comment>
<dbReference type="PANTHER" id="PTHR22573">
    <property type="entry name" value="PHOSPHOHEXOMUTASE FAMILY MEMBER"/>
    <property type="match status" value="1"/>
</dbReference>
<evidence type="ECO:0000256" key="4">
    <source>
        <dbReference type="ARBA" id="ARBA00022553"/>
    </source>
</evidence>
<name>A0A8C0RK74_CANLF</name>
<dbReference type="SUPFAM" id="SSF53738">
    <property type="entry name" value="Phosphoglucomutase, first 3 domains"/>
    <property type="match status" value="3"/>
</dbReference>
<dbReference type="PROSITE" id="PS00710">
    <property type="entry name" value="PGM_PMM"/>
    <property type="match status" value="1"/>
</dbReference>
<dbReference type="InterPro" id="IPR005845">
    <property type="entry name" value="A-D-PHexomutase_a/b/a-II"/>
</dbReference>
<dbReference type="FunFam" id="3.40.120.10:FF:000005">
    <property type="entry name" value="Phosphoglucomutase 5"/>
    <property type="match status" value="1"/>
</dbReference>
<dbReference type="InterPro" id="IPR016066">
    <property type="entry name" value="A-D-PHexomutase_CS"/>
</dbReference>
<keyword evidence="3" id="KW-0963">Cytoplasm</keyword>
<dbReference type="InterPro" id="IPR005844">
    <property type="entry name" value="A-D-PHexomutase_a/b/a-I"/>
</dbReference>
<dbReference type="PRINTS" id="PR00509">
    <property type="entry name" value="PGMPMM"/>
</dbReference>
<keyword evidence="4" id="KW-0597">Phosphoprotein</keyword>